<dbReference type="OrthoDB" id="9835711at2"/>
<accession>A0A3S8ZPY6</accession>
<reference evidence="3 4" key="1">
    <citation type="submission" date="2018-12" db="EMBL/GenBank/DDBJ databases">
        <title>Complete genome sequence of Iodobacter sp. H11R3.</title>
        <authorList>
            <person name="Bae J.-W."/>
        </authorList>
    </citation>
    <scope>NUCLEOTIDE SEQUENCE [LARGE SCALE GENOMIC DNA]</scope>
    <source>
        <strain evidence="3 4">H11R3</strain>
    </source>
</reference>
<dbReference type="RefSeq" id="WP_125971503.1">
    <property type="nucleotide sequence ID" value="NZ_CP034433.1"/>
</dbReference>
<keyword evidence="2" id="KW-1133">Transmembrane helix</keyword>
<dbReference type="EMBL" id="CP034433">
    <property type="protein sequence ID" value="AZN35536.1"/>
    <property type="molecule type" value="Genomic_DNA"/>
</dbReference>
<evidence type="ECO:0000313" key="3">
    <source>
        <dbReference type="EMBL" id="AZN35536.1"/>
    </source>
</evidence>
<protein>
    <submittedName>
        <fullName evidence="3">Uncharacterized protein</fullName>
    </submittedName>
</protein>
<gene>
    <name evidence="3" type="ORF">EJO50_02955</name>
</gene>
<evidence type="ECO:0000256" key="1">
    <source>
        <dbReference type="SAM" id="MobiDB-lite"/>
    </source>
</evidence>
<dbReference type="AlphaFoldDB" id="A0A3S8ZPY6"/>
<name>A0A3S8ZPY6_9NEIS</name>
<dbReference type="KEGG" id="iod:EJO50_02955"/>
<feature type="transmembrane region" description="Helical" evidence="2">
    <location>
        <begin position="58"/>
        <end position="75"/>
    </location>
</feature>
<keyword evidence="2" id="KW-0472">Membrane</keyword>
<evidence type="ECO:0000256" key="2">
    <source>
        <dbReference type="SAM" id="Phobius"/>
    </source>
</evidence>
<keyword evidence="4" id="KW-1185">Reference proteome</keyword>
<dbReference type="Proteomes" id="UP000282438">
    <property type="component" value="Chromosome"/>
</dbReference>
<evidence type="ECO:0000313" key="4">
    <source>
        <dbReference type="Proteomes" id="UP000282438"/>
    </source>
</evidence>
<dbReference type="Pfam" id="PF05449">
    <property type="entry name" value="Phage_holin_3_7"/>
    <property type="match status" value="1"/>
</dbReference>
<proteinExistence type="predicted"/>
<organism evidence="3 4">
    <name type="scientific">Iodobacter ciconiae</name>
    <dbReference type="NCBI Taxonomy" id="2496266"/>
    <lineage>
        <taxon>Bacteria</taxon>
        <taxon>Pseudomonadati</taxon>
        <taxon>Pseudomonadota</taxon>
        <taxon>Betaproteobacteria</taxon>
        <taxon>Neisseriales</taxon>
        <taxon>Chitinibacteraceae</taxon>
        <taxon>Iodobacter</taxon>
    </lineage>
</organism>
<feature type="transmembrane region" description="Helical" evidence="2">
    <location>
        <begin position="35"/>
        <end position="52"/>
    </location>
</feature>
<feature type="transmembrane region" description="Helical" evidence="2">
    <location>
        <begin position="6"/>
        <end position="23"/>
    </location>
</feature>
<keyword evidence="2" id="KW-0812">Transmembrane</keyword>
<feature type="region of interest" description="Disordered" evidence="1">
    <location>
        <begin position="160"/>
        <end position="217"/>
    </location>
</feature>
<sequence length="217" mass="24583">MNVYLLISVLASMLAALNIALFNRNSKAHSLRICVFAYGLTVYYGLMAIRLLMGLTPASGPMTFLLLVSGVYFCMKRGNVSDLLAALIWPIRKLLNHRYFKNGIHAGFTLDLRDTAVSEKAISDLLEAIKKSKDTNHYKSLVVYVPDDRILNKEPHIEHLSPALPTLQPERIHRQRQSQGAKNRQQPARRAQKQRGPHLPAARKNPSNTRKQSPHYY</sequence>
<dbReference type="InterPro" id="IPR008473">
    <property type="entry name" value="Phage_holin_3_7"/>
</dbReference>